<dbReference type="PANTHER" id="PTHR30419">
    <property type="entry name" value="HTH-TYPE TRANSCRIPTIONAL REGULATOR YBHD"/>
    <property type="match status" value="1"/>
</dbReference>
<dbReference type="InterPro" id="IPR005119">
    <property type="entry name" value="LysR_subst-bd"/>
</dbReference>
<evidence type="ECO:0000256" key="1">
    <source>
        <dbReference type="ARBA" id="ARBA00009437"/>
    </source>
</evidence>
<dbReference type="SUPFAM" id="SSF46785">
    <property type="entry name" value="Winged helix' DNA-binding domain"/>
    <property type="match status" value="1"/>
</dbReference>
<protein>
    <recommendedName>
        <fullName evidence="2">HTH-type transcriptional regulator CzcR</fullName>
    </recommendedName>
</protein>
<dbReference type="GO" id="GO:0005829">
    <property type="term" value="C:cytosol"/>
    <property type="evidence" value="ECO:0007669"/>
    <property type="project" value="TreeGrafter"/>
</dbReference>
<dbReference type="InterPro" id="IPR036390">
    <property type="entry name" value="WH_DNA-bd_sf"/>
</dbReference>
<evidence type="ECO:0000256" key="4">
    <source>
        <dbReference type="ARBA" id="ARBA00023125"/>
    </source>
</evidence>
<evidence type="ECO:0000256" key="2">
    <source>
        <dbReference type="ARBA" id="ARBA00018718"/>
    </source>
</evidence>
<sequence length="291" mass="33544">MDIRQLRYFIAIAEEKQLTRAAHRLHMAQPPLSRQLSLLEQELSVSLFERNGRSLQLTEEGKILYSKAKSIIQQLEETIVEIKDTGEGLRGNLQIGAIHSCIPFLSDRIRYFQKHYPLVNLKIWEGNPAYLTKQIEKRNIEIAILRAPFKEGNFSSIHLSQEPYVLVTPANWGQFQSQTSVSLYDLHHIPFLFLHRDMEDSYHQTILNECNKKNIKLHIACECPDAAFIFMLIMAGIGASILPKSAVSYISKQFINIIDLTDFPFQSQSSIIWLKNRPLSKSAQRFIECTR</sequence>
<proteinExistence type="inferred from homology"/>
<keyword evidence="5" id="KW-0804">Transcription</keyword>
<dbReference type="GO" id="GO:0003700">
    <property type="term" value="F:DNA-binding transcription factor activity"/>
    <property type="evidence" value="ECO:0007669"/>
    <property type="project" value="InterPro"/>
</dbReference>
<dbReference type="Gene3D" id="3.40.190.290">
    <property type="match status" value="1"/>
</dbReference>
<dbReference type="InterPro" id="IPR000847">
    <property type="entry name" value="LysR_HTH_N"/>
</dbReference>
<evidence type="ECO:0000256" key="5">
    <source>
        <dbReference type="ARBA" id="ARBA00023163"/>
    </source>
</evidence>
<dbReference type="AlphaFoldDB" id="A0A073K2L3"/>
<dbReference type="InterPro" id="IPR050950">
    <property type="entry name" value="HTH-type_LysR_regulators"/>
</dbReference>
<keyword evidence="3" id="KW-0805">Transcription regulation</keyword>
<dbReference type="InterPro" id="IPR036388">
    <property type="entry name" value="WH-like_DNA-bd_sf"/>
</dbReference>
<dbReference type="Pfam" id="PF00126">
    <property type="entry name" value="HTH_1"/>
    <property type="match status" value="1"/>
</dbReference>
<evidence type="ECO:0000259" key="6">
    <source>
        <dbReference type="PROSITE" id="PS50931"/>
    </source>
</evidence>
<feature type="domain" description="HTH lysR-type" evidence="6">
    <location>
        <begin position="1"/>
        <end position="58"/>
    </location>
</feature>
<dbReference type="Proteomes" id="UP000027822">
    <property type="component" value="Unassembled WGS sequence"/>
</dbReference>
<dbReference type="RefSeq" id="WP_034637095.1">
    <property type="nucleotide sequence ID" value="NZ_CBCSJC010000010.1"/>
</dbReference>
<evidence type="ECO:0000313" key="7">
    <source>
        <dbReference type="EMBL" id="KEK20740.1"/>
    </source>
</evidence>
<keyword evidence="8" id="KW-1185">Reference proteome</keyword>
<organism evidence="7 8">
    <name type="scientific">Bacillus manliponensis</name>
    <dbReference type="NCBI Taxonomy" id="574376"/>
    <lineage>
        <taxon>Bacteria</taxon>
        <taxon>Bacillati</taxon>
        <taxon>Bacillota</taxon>
        <taxon>Bacilli</taxon>
        <taxon>Bacillales</taxon>
        <taxon>Bacillaceae</taxon>
        <taxon>Bacillus</taxon>
        <taxon>Bacillus cereus group</taxon>
    </lineage>
</organism>
<dbReference type="PROSITE" id="PS50931">
    <property type="entry name" value="HTH_LYSR"/>
    <property type="match status" value="1"/>
</dbReference>
<evidence type="ECO:0000313" key="8">
    <source>
        <dbReference type="Proteomes" id="UP000027822"/>
    </source>
</evidence>
<evidence type="ECO:0000256" key="3">
    <source>
        <dbReference type="ARBA" id="ARBA00023015"/>
    </source>
</evidence>
<reference evidence="7 8" key="1">
    <citation type="submission" date="2014-06" db="EMBL/GenBank/DDBJ databases">
        <title>Draft genome sequence of Bacillus manliponensis JCM 15802 (MCCC 1A00708).</title>
        <authorList>
            <person name="Lai Q."/>
            <person name="Liu Y."/>
            <person name="Shao Z."/>
        </authorList>
    </citation>
    <scope>NUCLEOTIDE SEQUENCE [LARGE SCALE GENOMIC DNA]</scope>
    <source>
        <strain evidence="7 8">JCM 15802</strain>
    </source>
</reference>
<dbReference type="PRINTS" id="PR00039">
    <property type="entry name" value="HTHLYSR"/>
</dbReference>
<keyword evidence="4" id="KW-0238">DNA-binding</keyword>
<dbReference type="EMBL" id="JOTN01000003">
    <property type="protein sequence ID" value="KEK20740.1"/>
    <property type="molecule type" value="Genomic_DNA"/>
</dbReference>
<dbReference type="Pfam" id="PF03466">
    <property type="entry name" value="LysR_substrate"/>
    <property type="match status" value="1"/>
</dbReference>
<dbReference type="Gene3D" id="1.10.10.10">
    <property type="entry name" value="Winged helix-like DNA-binding domain superfamily/Winged helix DNA-binding domain"/>
    <property type="match status" value="1"/>
</dbReference>
<gene>
    <name evidence="7" type="ORF">BAMA_15155</name>
</gene>
<dbReference type="PANTHER" id="PTHR30419:SF28">
    <property type="entry name" value="HTH-TYPE TRANSCRIPTIONAL REGULATOR BSDA"/>
    <property type="match status" value="1"/>
</dbReference>
<dbReference type="eggNOG" id="COG0583">
    <property type="taxonomic scope" value="Bacteria"/>
</dbReference>
<dbReference type="FunFam" id="1.10.10.10:FF:000001">
    <property type="entry name" value="LysR family transcriptional regulator"/>
    <property type="match status" value="1"/>
</dbReference>
<dbReference type="GO" id="GO:0003677">
    <property type="term" value="F:DNA binding"/>
    <property type="evidence" value="ECO:0007669"/>
    <property type="project" value="UniProtKB-KW"/>
</dbReference>
<dbReference type="STRING" id="574376.BAMA_15155"/>
<dbReference type="SUPFAM" id="SSF53850">
    <property type="entry name" value="Periplasmic binding protein-like II"/>
    <property type="match status" value="1"/>
</dbReference>
<accession>A0A073K2L3</accession>
<dbReference type="OrthoDB" id="9803735at2"/>
<dbReference type="CDD" id="cd05466">
    <property type="entry name" value="PBP2_LTTR_substrate"/>
    <property type="match status" value="1"/>
</dbReference>
<comment type="similarity">
    <text evidence="1">Belongs to the LysR transcriptional regulatory family.</text>
</comment>
<name>A0A073K2L3_9BACI</name>
<comment type="caution">
    <text evidence="7">The sequence shown here is derived from an EMBL/GenBank/DDBJ whole genome shotgun (WGS) entry which is preliminary data.</text>
</comment>